<dbReference type="Gene3D" id="3.40.800.10">
    <property type="entry name" value="Ureohydrolase domain"/>
    <property type="match status" value="1"/>
</dbReference>
<proteinExistence type="predicted"/>
<keyword evidence="1" id="KW-0479">Metal-binding</keyword>
<dbReference type="AlphaFoldDB" id="T1DH46"/>
<evidence type="ECO:0000313" key="3">
    <source>
        <dbReference type="EMBL" id="EQD81135.1"/>
    </source>
</evidence>
<dbReference type="PANTHER" id="PTHR11358:SF26">
    <property type="entry name" value="GUANIDINO ACID HYDROLASE, MITOCHONDRIAL"/>
    <property type="match status" value="1"/>
</dbReference>
<reference evidence="3" key="1">
    <citation type="submission" date="2013-08" db="EMBL/GenBank/DDBJ databases">
        <authorList>
            <person name="Mendez C."/>
            <person name="Richter M."/>
            <person name="Ferrer M."/>
            <person name="Sanchez J."/>
        </authorList>
    </citation>
    <scope>NUCLEOTIDE SEQUENCE</scope>
</reference>
<dbReference type="SUPFAM" id="SSF52768">
    <property type="entry name" value="Arginase/deacetylase"/>
    <property type="match status" value="1"/>
</dbReference>
<sequence length="146" mass="16171">MGSNGSQKDHAGELNSYLSLRKIADAHFSYEDARYVIFGVPFDQTSSFRKGSSLAPDAVRSAYDNLESFDAFYNIDFGEVPICDLGNLFVNEDAEEVVDTVQRVTKIICNDEKIPIMIGGEHSITSGSIRNFKDCSMIIVDAHSDF</sequence>
<dbReference type="PANTHER" id="PTHR11358">
    <property type="entry name" value="ARGINASE/AGMATINASE"/>
    <property type="match status" value="1"/>
</dbReference>
<keyword evidence="2 3" id="KW-0378">Hydrolase</keyword>
<organism evidence="3">
    <name type="scientific">mine drainage metagenome</name>
    <dbReference type="NCBI Taxonomy" id="410659"/>
    <lineage>
        <taxon>unclassified sequences</taxon>
        <taxon>metagenomes</taxon>
        <taxon>ecological metagenomes</taxon>
    </lineage>
</organism>
<gene>
    <name evidence="3" type="ORF">B1A_00148</name>
</gene>
<name>T1DH46_9ZZZZ</name>
<feature type="non-terminal residue" evidence="3">
    <location>
        <position position="146"/>
    </location>
</feature>
<dbReference type="InterPro" id="IPR023696">
    <property type="entry name" value="Ureohydrolase_dom_sf"/>
</dbReference>
<evidence type="ECO:0000256" key="2">
    <source>
        <dbReference type="ARBA" id="ARBA00022801"/>
    </source>
</evidence>
<dbReference type="GO" id="GO:0033389">
    <property type="term" value="P:putrescine biosynthetic process from arginine, via agmatine"/>
    <property type="evidence" value="ECO:0007669"/>
    <property type="project" value="TreeGrafter"/>
</dbReference>
<dbReference type="InterPro" id="IPR006035">
    <property type="entry name" value="Ureohydrolase"/>
</dbReference>
<dbReference type="EMBL" id="AUZX01000115">
    <property type="protein sequence ID" value="EQD81135.1"/>
    <property type="molecule type" value="Genomic_DNA"/>
</dbReference>
<reference evidence="3" key="2">
    <citation type="journal article" date="2014" name="ISME J.">
        <title>Microbial stratification in low pH oxic and suboxic macroscopic growths along an acid mine drainage.</title>
        <authorList>
            <person name="Mendez-Garcia C."/>
            <person name="Mesa V."/>
            <person name="Sprenger R.R."/>
            <person name="Richter M."/>
            <person name="Diez M.S."/>
            <person name="Solano J."/>
            <person name="Bargiela R."/>
            <person name="Golyshina O.V."/>
            <person name="Manteca A."/>
            <person name="Ramos J.L."/>
            <person name="Gallego J.R."/>
            <person name="Llorente I."/>
            <person name="Martins Dos Santos V.A."/>
            <person name="Jensen O.N."/>
            <person name="Pelaez A.I."/>
            <person name="Sanchez J."/>
            <person name="Ferrer M."/>
        </authorList>
    </citation>
    <scope>NUCLEOTIDE SEQUENCE</scope>
</reference>
<dbReference type="GO" id="GO:0008783">
    <property type="term" value="F:agmatinase activity"/>
    <property type="evidence" value="ECO:0007669"/>
    <property type="project" value="TreeGrafter"/>
</dbReference>
<protein>
    <submittedName>
        <fullName evidence="3">Ureohydrolase</fullName>
        <ecNumber evidence="3">3.5.3.-</ecNumber>
    </submittedName>
</protein>
<comment type="caution">
    <text evidence="3">The sequence shown here is derived from an EMBL/GenBank/DDBJ whole genome shotgun (WGS) entry which is preliminary data.</text>
</comment>
<dbReference type="EC" id="3.5.3.-" evidence="3"/>
<dbReference type="GO" id="GO:0046872">
    <property type="term" value="F:metal ion binding"/>
    <property type="evidence" value="ECO:0007669"/>
    <property type="project" value="UniProtKB-KW"/>
</dbReference>
<accession>T1DH46</accession>
<evidence type="ECO:0000256" key="1">
    <source>
        <dbReference type="ARBA" id="ARBA00022723"/>
    </source>
</evidence>
<dbReference type="Pfam" id="PF00491">
    <property type="entry name" value="Arginase"/>
    <property type="match status" value="1"/>
</dbReference>
<dbReference type="PROSITE" id="PS51409">
    <property type="entry name" value="ARGINASE_2"/>
    <property type="match status" value="1"/>
</dbReference>